<proteinExistence type="inferred from homology"/>
<evidence type="ECO:0000256" key="2">
    <source>
        <dbReference type="ARBA" id="ARBA00004496"/>
    </source>
</evidence>
<dbReference type="AlphaFoldDB" id="A0AAN8PLF5"/>
<evidence type="ECO:0000256" key="3">
    <source>
        <dbReference type="ARBA" id="ARBA00009466"/>
    </source>
</evidence>
<comment type="subcellular location">
    <subcellularLocation>
        <location evidence="2">Cytoplasm</location>
    </subcellularLocation>
    <subcellularLocation>
        <location evidence="1">Nucleus</location>
    </subcellularLocation>
</comment>
<keyword evidence="5" id="KW-0963">Cytoplasm</keyword>
<reference evidence="9 10" key="1">
    <citation type="submission" date="2023-10" db="EMBL/GenBank/DDBJ databases">
        <title>Genomes of two closely related lineages of the louse Polyplax serrata with different host specificities.</title>
        <authorList>
            <person name="Martinu J."/>
            <person name="Tarabai H."/>
            <person name="Stefka J."/>
            <person name="Hypsa V."/>
        </authorList>
    </citation>
    <scope>NUCLEOTIDE SEQUENCE [LARGE SCALE GENOMIC DNA]</scope>
    <source>
        <strain evidence="9">HR10_N</strain>
    </source>
</reference>
<dbReference type="PANTHER" id="PTHR12596:SF1">
    <property type="entry name" value="EXPORTIN-4"/>
    <property type="match status" value="1"/>
</dbReference>
<keyword evidence="7" id="KW-0539">Nucleus</keyword>
<evidence type="ECO:0000256" key="5">
    <source>
        <dbReference type="ARBA" id="ARBA00022490"/>
    </source>
</evidence>
<dbReference type="GO" id="GO:0006611">
    <property type="term" value="P:protein export from nucleus"/>
    <property type="evidence" value="ECO:0007669"/>
    <property type="project" value="TreeGrafter"/>
</dbReference>
<sequence>MDAQILRELEIAAQIILAPPNIVNNEQRQAAEEVFINFNKTKSPYGLCKYILETSKVDYVLFEVASLLKSAIIREWTLLQESDIASLRQYLLQYVGERSASLPVFVREKILQAIAVIVKRGSVCDNAAHRGQLISDIENLIMNADHSKKMLGCSLLAALIQEYGITDKSTDIGLTWKANIITKAEFETTDLKRIFQFCCRSLSSVANAENTFPQETLSLVKQLLAISESILCWNFTDPFFLKKPFVDSLYEMNQNPALRLTATWRDAILETQVVNLFFLVYWKIRSFPQLSHHALTCLVQLATIKGTIFDNKESHVQYLGHYIQGFVNFLTNVEILDREALGLSNIVRRLLPIFTFHFVEVLPSDLIDSFVQRLVILTCNFAEGAATEETMCADDRLYMEAFDNVMIAWMNVLRDIPNYWKEKHLGALKQVFNEYLKCHLAPPMGTRGEGRDLEQEELDESEETDRVKFKDQLLAVGEFGRLCPQHSLPLLSRLIEEKTKELSSRFERLRNQQSATISDSSSLVLLFEDLHWLLLIACNMISEDPLGESIYLPSELKSYSIKQSLNTSVEVTLQVFGSPNRNFDEIPNAENKADHVVRLISSVLRLSFLCQNFIEVKMVQFLSPEVISSMLWFLNLWATVYILEDNSTSEQGSAHFNCSFGTNSAGAVWALNYLLEQAVNYLVHLNSEPSVTRDAVNLFISLVGDKTKVEYILKSDNLMKVLIVQSSLPQGVKRDVIRGLTLAGMALKDENHRREYIDQVLKPLQNRLLTLVRQENFSRISHEESVKVEILDILDCMIGASMGSNAQVRNLVFQCLSPMISELPTLMRVYHNYQQIVELILATLWECVKHFLPLEPPTENTKIYEACLNTIQTYASWNSGRLSLGSDSEDDSFEDILLFMELLGELLFKDAMDLTDPEENSQCLAAIDTCLYGLNLIMPLMTVELLKYPALCLKYFNLIRIISELHVDKIFKLPENLRKTLFTTVELGLNSFGQEIVPLCCYFIRDLAFHLHVKANEGETPPDSPKPFLKLLMNMALSYRLSADCLPGTSGAVYTLMCCYQDEYKAFVESVIAAQPDPVLKEKLTKAFNELTNNISLKCDKRTEQKFYHNFENFVINVFGIFT</sequence>
<comment type="similarity">
    <text evidence="3">Belongs to the exportin family.</text>
</comment>
<evidence type="ECO:0000256" key="1">
    <source>
        <dbReference type="ARBA" id="ARBA00004123"/>
    </source>
</evidence>
<protein>
    <recommendedName>
        <fullName evidence="8">Exportin-4</fullName>
    </recommendedName>
</protein>
<comment type="caution">
    <text evidence="9">The sequence shown here is derived from an EMBL/GenBank/DDBJ whole genome shotgun (WGS) entry which is preliminary data.</text>
</comment>
<name>A0AAN8PLF5_POLSC</name>
<dbReference type="InterPro" id="IPR044189">
    <property type="entry name" value="XPO4/7-like"/>
</dbReference>
<evidence type="ECO:0000256" key="4">
    <source>
        <dbReference type="ARBA" id="ARBA00022448"/>
    </source>
</evidence>
<accession>A0AAN8PLF5</accession>
<keyword evidence="6" id="KW-0653">Protein transport</keyword>
<dbReference type="Proteomes" id="UP001372834">
    <property type="component" value="Unassembled WGS sequence"/>
</dbReference>
<dbReference type="InterPro" id="IPR016024">
    <property type="entry name" value="ARM-type_fold"/>
</dbReference>
<evidence type="ECO:0000256" key="7">
    <source>
        <dbReference type="ARBA" id="ARBA00023242"/>
    </source>
</evidence>
<organism evidence="9 10">
    <name type="scientific">Polyplax serrata</name>
    <name type="common">Common mouse louse</name>
    <dbReference type="NCBI Taxonomy" id="468196"/>
    <lineage>
        <taxon>Eukaryota</taxon>
        <taxon>Metazoa</taxon>
        <taxon>Ecdysozoa</taxon>
        <taxon>Arthropoda</taxon>
        <taxon>Hexapoda</taxon>
        <taxon>Insecta</taxon>
        <taxon>Pterygota</taxon>
        <taxon>Neoptera</taxon>
        <taxon>Paraneoptera</taxon>
        <taxon>Psocodea</taxon>
        <taxon>Troctomorpha</taxon>
        <taxon>Phthiraptera</taxon>
        <taxon>Anoplura</taxon>
        <taxon>Polyplacidae</taxon>
        <taxon>Polyplax</taxon>
    </lineage>
</organism>
<dbReference type="GO" id="GO:0005049">
    <property type="term" value="F:nuclear export signal receptor activity"/>
    <property type="evidence" value="ECO:0007669"/>
    <property type="project" value="InterPro"/>
</dbReference>
<dbReference type="Gene3D" id="1.25.10.10">
    <property type="entry name" value="Leucine-rich Repeat Variant"/>
    <property type="match status" value="2"/>
</dbReference>
<evidence type="ECO:0000313" key="9">
    <source>
        <dbReference type="EMBL" id="KAK6636795.1"/>
    </source>
</evidence>
<evidence type="ECO:0000256" key="8">
    <source>
        <dbReference type="ARBA" id="ARBA00040444"/>
    </source>
</evidence>
<dbReference type="PANTHER" id="PTHR12596">
    <property type="entry name" value="EXPORTIN 4,7-RELATED"/>
    <property type="match status" value="1"/>
</dbReference>
<dbReference type="InterPro" id="IPR011989">
    <property type="entry name" value="ARM-like"/>
</dbReference>
<keyword evidence="4" id="KW-0813">Transport</keyword>
<dbReference type="GO" id="GO:0005643">
    <property type="term" value="C:nuclear pore"/>
    <property type="evidence" value="ECO:0007669"/>
    <property type="project" value="TreeGrafter"/>
</dbReference>
<evidence type="ECO:0000256" key="6">
    <source>
        <dbReference type="ARBA" id="ARBA00022927"/>
    </source>
</evidence>
<dbReference type="GO" id="GO:0005737">
    <property type="term" value="C:cytoplasm"/>
    <property type="evidence" value="ECO:0007669"/>
    <property type="project" value="UniProtKB-SubCell"/>
</dbReference>
<dbReference type="SUPFAM" id="SSF48371">
    <property type="entry name" value="ARM repeat"/>
    <property type="match status" value="1"/>
</dbReference>
<evidence type="ECO:0000313" key="10">
    <source>
        <dbReference type="Proteomes" id="UP001372834"/>
    </source>
</evidence>
<gene>
    <name evidence="9" type="ORF">RUM43_010458</name>
</gene>
<dbReference type="EMBL" id="JAWJWE010000004">
    <property type="protein sequence ID" value="KAK6636795.1"/>
    <property type="molecule type" value="Genomic_DNA"/>
</dbReference>